<evidence type="ECO:0000256" key="3">
    <source>
        <dbReference type="ARBA" id="ARBA00023015"/>
    </source>
</evidence>
<dbReference type="PANTHER" id="PTHR47540:SF6">
    <property type="entry name" value="ZN(II)2CYS6 TRANSCRIPTION FACTOR (EUROFUNG)"/>
    <property type="match status" value="1"/>
</dbReference>
<keyword evidence="4" id="KW-0238">DNA-binding</keyword>
<dbReference type="Pfam" id="PF04082">
    <property type="entry name" value="Fungal_trans"/>
    <property type="match status" value="1"/>
</dbReference>
<evidence type="ECO:0000259" key="8">
    <source>
        <dbReference type="PROSITE" id="PS50048"/>
    </source>
</evidence>
<keyword evidence="2" id="KW-0479">Metal-binding</keyword>
<evidence type="ECO:0000256" key="1">
    <source>
        <dbReference type="ARBA" id="ARBA00004123"/>
    </source>
</evidence>
<comment type="subcellular location">
    <subcellularLocation>
        <location evidence="1">Nucleus</location>
    </subcellularLocation>
</comment>
<sequence>MNSIRSPNRSKRKARKKKSIACRRCHAQKIKCSGEQPCIKCQRSGHAADCIYPSRDKIVKVTKSYLDSVVADNRRLLEQLASLQGASVRGVPSQAFSLSTSSLDHEDIQIKNPLVGDKAWFQTYKSSLPPIYIGEAACTAFASRLHQLLAGDSSPSHITRVEYTKDAVLSTAAKSGTPWPDLGQAQLLVRIALNHLSKTYHVVLKHDALDGLEKVYQTVQFDDPTREAHYFVLFALGQAHSAPTARSDQLPGLEYYAQALDLMRTRPERSSLVYIETLVLLALFSFLLDRRHTGYVLISDAMRYGVTLGLHHTLPESQLSGPIEREHRIRLWWTLYILDRDWSVKLGFPIHLSDADISVDMPSAGAIHQSSELHSAQFPEDTRHFMARIHHARIVGEIASNIYSLRQFKESFLHRVQRSLQMLHDWMQSLLQDTDIGSQLLPKSMVDLHLSFNQAIILTTRPILFFLLTRTMSEQRMHPGLDTTTVTKSPTIPTPLIQLGQVCIQAARSSYTLLIDQWTAGQITMISPAHAHWLFSTALVLAVSSQINAQGDYGTIAENNLHCQATATNTHTHMNMDTDIGGVQIIMDILRTMAASGNLPAAEYLRNLEAVWSAVIARQEHGRTNLQPRSILADPLRALSTTTTTLGAVAAALESLNALHACTSAPIQSGAAAPATSETASTSAGIAPSTQMVSADIAGKEGHGMNYSQAASLHQAPPPQHASGAPSDPFHNLPELELNNYEEIDDALVNWNLTGPLWVD</sequence>
<evidence type="ECO:0000256" key="5">
    <source>
        <dbReference type="ARBA" id="ARBA00023163"/>
    </source>
</evidence>
<comment type="caution">
    <text evidence="9">The sequence shown here is derived from an EMBL/GenBank/DDBJ whole genome shotgun (WGS) entry which is preliminary data.</text>
</comment>
<dbReference type="PANTHER" id="PTHR47540">
    <property type="entry name" value="THIAMINE REPRESSIBLE GENES REGULATORY PROTEIN THI5"/>
    <property type="match status" value="1"/>
</dbReference>
<keyword evidence="10" id="KW-1185">Reference proteome</keyword>
<accession>A0ABR4GGG5</accession>
<dbReference type="CDD" id="cd12148">
    <property type="entry name" value="fungal_TF_MHR"/>
    <property type="match status" value="1"/>
</dbReference>
<dbReference type="Pfam" id="PF00172">
    <property type="entry name" value="Zn_clus"/>
    <property type="match status" value="1"/>
</dbReference>
<evidence type="ECO:0000256" key="7">
    <source>
        <dbReference type="SAM" id="MobiDB-lite"/>
    </source>
</evidence>
<keyword evidence="6" id="KW-0539">Nucleus</keyword>
<dbReference type="PROSITE" id="PS00463">
    <property type="entry name" value="ZN2_CY6_FUNGAL_1"/>
    <property type="match status" value="1"/>
</dbReference>
<reference evidence="9 10" key="1">
    <citation type="submission" date="2024-07" db="EMBL/GenBank/DDBJ databases">
        <title>Section-level genome sequencing and comparative genomics of Aspergillus sections Usti and Cavernicolus.</title>
        <authorList>
            <consortium name="Lawrence Berkeley National Laboratory"/>
            <person name="Nybo J.L."/>
            <person name="Vesth T.C."/>
            <person name="Theobald S."/>
            <person name="Frisvad J.C."/>
            <person name="Larsen T.O."/>
            <person name="Kjaerboelling I."/>
            <person name="Rothschild-Mancinelli K."/>
            <person name="Lyhne E.K."/>
            <person name="Kogle M.E."/>
            <person name="Barry K."/>
            <person name="Clum A."/>
            <person name="Na H."/>
            <person name="Ledsgaard L."/>
            <person name="Lin J."/>
            <person name="Lipzen A."/>
            <person name="Kuo A."/>
            <person name="Riley R."/>
            <person name="Mondo S."/>
            <person name="Labutti K."/>
            <person name="Haridas S."/>
            <person name="Pangalinan J."/>
            <person name="Salamov A.A."/>
            <person name="Simmons B.A."/>
            <person name="Magnuson J.K."/>
            <person name="Chen J."/>
            <person name="Drula E."/>
            <person name="Henrissat B."/>
            <person name="Wiebenga A."/>
            <person name="Lubbers R.J."/>
            <person name="Gomes A.C."/>
            <person name="Makela M.R."/>
            <person name="Stajich J."/>
            <person name="Grigoriev I.V."/>
            <person name="Mortensen U.H."/>
            <person name="De Vries R.P."/>
            <person name="Baker S.E."/>
            <person name="Andersen M.R."/>
        </authorList>
    </citation>
    <scope>NUCLEOTIDE SEQUENCE [LARGE SCALE GENOMIC DNA]</scope>
    <source>
        <strain evidence="9 10">CBS 209.92</strain>
    </source>
</reference>
<dbReference type="CDD" id="cd00067">
    <property type="entry name" value="GAL4"/>
    <property type="match status" value="1"/>
</dbReference>
<proteinExistence type="predicted"/>
<evidence type="ECO:0000256" key="4">
    <source>
        <dbReference type="ARBA" id="ARBA00023125"/>
    </source>
</evidence>
<dbReference type="PROSITE" id="PS50048">
    <property type="entry name" value="ZN2_CY6_FUNGAL_2"/>
    <property type="match status" value="1"/>
</dbReference>
<dbReference type="EMBL" id="JBFTWV010000015">
    <property type="protein sequence ID" value="KAL2798031.1"/>
    <property type="molecule type" value="Genomic_DNA"/>
</dbReference>
<keyword evidence="3" id="KW-0805">Transcription regulation</keyword>
<dbReference type="InterPro" id="IPR001138">
    <property type="entry name" value="Zn2Cys6_DnaBD"/>
</dbReference>
<feature type="region of interest" description="Disordered" evidence="7">
    <location>
        <begin position="711"/>
        <end position="733"/>
    </location>
</feature>
<gene>
    <name evidence="9" type="ORF">BJX66DRAFT_62199</name>
</gene>
<evidence type="ECO:0000313" key="10">
    <source>
        <dbReference type="Proteomes" id="UP001610563"/>
    </source>
</evidence>
<dbReference type="SUPFAM" id="SSF57701">
    <property type="entry name" value="Zn2/Cys6 DNA-binding domain"/>
    <property type="match status" value="1"/>
</dbReference>
<dbReference type="InterPro" id="IPR036864">
    <property type="entry name" value="Zn2-C6_fun-type_DNA-bd_sf"/>
</dbReference>
<name>A0ABR4GGG5_9EURO</name>
<evidence type="ECO:0000256" key="2">
    <source>
        <dbReference type="ARBA" id="ARBA00022723"/>
    </source>
</evidence>
<evidence type="ECO:0000313" key="9">
    <source>
        <dbReference type="EMBL" id="KAL2798031.1"/>
    </source>
</evidence>
<dbReference type="InterPro" id="IPR007219">
    <property type="entry name" value="XnlR_reg_dom"/>
</dbReference>
<protein>
    <submittedName>
        <fullName evidence="9">Fungal-specific transcription factor domain-containing protein</fullName>
    </submittedName>
</protein>
<dbReference type="SMART" id="SM00066">
    <property type="entry name" value="GAL4"/>
    <property type="match status" value="1"/>
</dbReference>
<dbReference type="SMART" id="SM00906">
    <property type="entry name" value="Fungal_trans"/>
    <property type="match status" value="1"/>
</dbReference>
<evidence type="ECO:0000256" key="6">
    <source>
        <dbReference type="ARBA" id="ARBA00023242"/>
    </source>
</evidence>
<dbReference type="Gene3D" id="4.10.240.10">
    <property type="entry name" value="Zn(2)-C6 fungal-type DNA-binding domain"/>
    <property type="match status" value="1"/>
</dbReference>
<feature type="domain" description="Zn(2)-C6 fungal-type" evidence="8">
    <location>
        <begin position="21"/>
        <end position="52"/>
    </location>
</feature>
<organism evidence="9 10">
    <name type="scientific">Aspergillus keveii</name>
    <dbReference type="NCBI Taxonomy" id="714993"/>
    <lineage>
        <taxon>Eukaryota</taxon>
        <taxon>Fungi</taxon>
        <taxon>Dikarya</taxon>
        <taxon>Ascomycota</taxon>
        <taxon>Pezizomycotina</taxon>
        <taxon>Eurotiomycetes</taxon>
        <taxon>Eurotiomycetidae</taxon>
        <taxon>Eurotiales</taxon>
        <taxon>Aspergillaceae</taxon>
        <taxon>Aspergillus</taxon>
        <taxon>Aspergillus subgen. Nidulantes</taxon>
    </lineage>
</organism>
<dbReference type="Proteomes" id="UP001610563">
    <property type="component" value="Unassembled WGS sequence"/>
</dbReference>
<dbReference type="InterPro" id="IPR051711">
    <property type="entry name" value="Stress_Response_Reg"/>
</dbReference>
<keyword evidence="5" id="KW-0804">Transcription</keyword>